<proteinExistence type="predicted"/>
<dbReference type="OrthoDB" id="9965368at2"/>
<keyword evidence="1" id="KW-0472">Membrane</keyword>
<evidence type="ECO:0000256" key="1">
    <source>
        <dbReference type="SAM" id="Phobius"/>
    </source>
</evidence>
<feature type="transmembrane region" description="Helical" evidence="1">
    <location>
        <begin position="54"/>
        <end position="75"/>
    </location>
</feature>
<gene>
    <name evidence="2" type="ORF">GRI99_16820</name>
</gene>
<comment type="caution">
    <text evidence="2">The sequence shown here is derived from an EMBL/GenBank/DDBJ whole genome shotgun (WGS) entry which is preliminary data.</text>
</comment>
<dbReference type="EMBL" id="WTYV01000008">
    <property type="protein sequence ID" value="MXO73292.1"/>
    <property type="molecule type" value="Genomic_DNA"/>
</dbReference>
<feature type="transmembrane region" description="Helical" evidence="1">
    <location>
        <begin position="30"/>
        <end position="48"/>
    </location>
</feature>
<keyword evidence="1" id="KW-1133">Transmembrane helix</keyword>
<evidence type="ECO:0000313" key="2">
    <source>
        <dbReference type="EMBL" id="MXO73292.1"/>
    </source>
</evidence>
<dbReference type="Proteomes" id="UP000466966">
    <property type="component" value="Unassembled WGS sequence"/>
</dbReference>
<dbReference type="RefSeq" id="WP_160773215.1">
    <property type="nucleotide sequence ID" value="NZ_WTYV01000008.1"/>
</dbReference>
<keyword evidence="3" id="KW-1185">Reference proteome</keyword>
<protein>
    <submittedName>
        <fullName evidence="2">Uncharacterized protein</fullName>
    </submittedName>
</protein>
<dbReference type="AlphaFoldDB" id="A0A844Z1A4"/>
<accession>A0A844Z1A4</accession>
<evidence type="ECO:0000313" key="3">
    <source>
        <dbReference type="Proteomes" id="UP000466966"/>
    </source>
</evidence>
<reference evidence="2 3" key="1">
    <citation type="submission" date="2019-12" db="EMBL/GenBank/DDBJ databases">
        <title>Genomic-based taxomic classification of the family Erythrobacteraceae.</title>
        <authorList>
            <person name="Xu L."/>
        </authorList>
    </citation>
    <scope>NUCLEOTIDE SEQUENCE [LARGE SCALE GENOMIC DNA]</scope>
    <source>
        <strain evidence="2 3">M0322</strain>
    </source>
</reference>
<name>A0A844Z1A4_9SPHN</name>
<keyword evidence="1" id="KW-0812">Transmembrane</keyword>
<sequence length="92" mass="10829">MRWFFAYHRRLMDRLYHGNLFSGPDKLEHMAPFLVGMGLVIVVAYLFGPIGKPVRIWLVAALCGPGAIWFVYVLFHELRSLPGRYRRHRELE</sequence>
<organism evidence="2 3">
    <name type="scientific">Alteraurantiacibacter buctensis</name>
    <dbReference type="NCBI Taxonomy" id="1503981"/>
    <lineage>
        <taxon>Bacteria</taxon>
        <taxon>Pseudomonadati</taxon>
        <taxon>Pseudomonadota</taxon>
        <taxon>Alphaproteobacteria</taxon>
        <taxon>Sphingomonadales</taxon>
        <taxon>Erythrobacteraceae</taxon>
        <taxon>Alteraurantiacibacter</taxon>
    </lineage>
</organism>